<evidence type="ECO:0000256" key="4">
    <source>
        <dbReference type="ARBA" id="ARBA00023002"/>
    </source>
</evidence>
<dbReference type="Proteomes" id="UP000749559">
    <property type="component" value="Unassembled WGS sequence"/>
</dbReference>
<keyword evidence="10" id="KW-1185">Reference proteome</keyword>
<keyword evidence="6" id="KW-0503">Monooxygenase</keyword>
<dbReference type="SUPFAM" id="SSF52540">
    <property type="entry name" value="P-loop containing nucleoside triphosphate hydrolases"/>
    <property type="match status" value="1"/>
</dbReference>
<keyword evidence="3 7" id="KW-0479">Metal-binding</keyword>
<dbReference type="Gene3D" id="1.10.630.10">
    <property type="entry name" value="Cytochrome P450"/>
    <property type="match status" value="1"/>
</dbReference>
<name>A0A8S4NDU9_OWEFU</name>
<evidence type="ECO:0000313" key="10">
    <source>
        <dbReference type="Proteomes" id="UP000749559"/>
    </source>
</evidence>
<dbReference type="GO" id="GO:0005506">
    <property type="term" value="F:iron ion binding"/>
    <property type="evidence" value="ECO:0007669"/>
    <property type="project" value="InterPro"/>
</dbReference>
<dbReference type="AlphaFoldDB" id="A0A8S4NDU9"/>
<dbReference type="InterPro" id="IPR036396">
    <property type="entry name" value="Cyt_P450_sf"/>
</dbReference>
<dbReference type="PRINTS" id="PR00385">
    <property type="entry name" value="P450"/>
</dbReference>
<dbReference type="Pfam" id="PF00685">
    <property type="entry name" value="Sulfotransfer_1"/>
    <property type="match status" value="1"/>
</dbReference>
<dbReference type="InterPro" id="IPR002401">
    <property type="entry name" value="Cyt_P450_E_grp-I"/>
</dbReference>
<dbReference type="InterPro" id="IPR001128">
    <property type="entry name" value="Cyt_P450"/>
</dbReference>
<dbReference type="InterPro" id="IPR000863">
    <property type="entry name" value="Sulfotransferase_dom"/>
</dbReference>
<evidence type="ECO:0000259" key="8">
    <source>
        <dbReference type="Pfam" id="PF00685"/>
    </source>
</evidence>
<dbReference type="EMBL" id="CAIIXF020000003">
    <property type="protein sequence ID" value="CAH1778976.1"/>
    <property type="molecule type" value="Genomic_DNA"/>
</dbReference>
<dbReference type="GO" id="GO:0006082">
    <property type="term" value="P:organic acid metabolic process"/>
    <property type="evidence" value="ECO:0007669"/>
    <property type="project" value="TreeGrafter"/>
</dbReference>
<dbReference type="PANTHER" id="PTHR24300:SF397">
    <property type="entry name" value="CYTOCHROME P450 2U1"/>
    <property type="match status" value="1"/>
</dbReference>
<proteinExistence type="inferred from homology"/>
<keyword evidence="7" id="KW-0349">Heme</keyword>
<evidence type="ECO:0000313" key="9">
    <source>
        <dbReference type="EMBL" id="CAH1778976.1"/>
    </source>
</evidence>
<dbReference type="PRINTS" id="PR00463">
    <property type="entry name" value="EP450I"/>
</dbReference>
<comment type="cofactor">
    <cofactor evidence="1 7">
        <name>heme</name>
        <dbReference type="ChEBI" id="CHEBI:30413"/>
    </cofactor>
</comment>
<comment type="caution">
    <text evidence="9">The sequence shown here is derived from an EMBL/GenBank/DDBJ whole genome shotgun (WGS) entry which is preliminary data.</text>
</comment>
<dbReference type="InterPro" id="IPR027417">
    <property type="entry name" value="P-loop_NTPase"/>
</dbReference>
<dbReference type="GO" id="GO:0006805">
    <property type="term" value="P:xenobiotic metabolic process"/>
    <property type="evidence" value="ECO:0007669"/>
    <property type="project" value="TreeGrafter"/>
</dbReference>
<dbReference type="GO" id="GO:0020037">
    <property type="term" value="F:heme binding"/>
    <property type="evidence" value="ECO:0007669"/>
    <property type="project" value="InterPro"/>
</dbReference>
<accession>A0A8S4NDU9</accession>
<organism evidence="9 10">
    <name type="scientific">Owenia fusiformis</name>
    <name type="common">Polychaete worm</name>
    <dbReference type="NCBI Taxonomy" id="6347"/>
    <lineage>
        <taxon>Eukaryota</taxon>
        <taxon>Metazoa</taxon>
        <taxon>Spiralia</taxon>
        <taxon>Lophotrochozoa</taxon>
        <taxon>Annelida</taxon>
        <taxon>Polychaeta</taxon>
        <taxon>Sedentaria</taxon>
        <taxon>Canalipalpata</taxon>
        <taxon>Sabellida</taxon>
        <taxon>Oweniida</taxon>
        <taxon>Oweniidae</taxon>
        <taxon>Owenia</taxon>
    </lineage>
</organism>
<dbReference type="Pfam" id="PF00067">
    <property type="entry name" value="p450"/>
    <property type="match status" value="1"/>
</dbReference>
<dbReference type="PROSITE" id="PS00086">
    <property type="entry name" value="CYTOCHROME_P450"/>
    <property type="match status" value="1"/>
</dbReference>
<dbReference type="GO" id="GO:0005737">
    <property type="term" value="C:cytoplasm"/>
    <property type="evidence" value="ECO:0007669"/>
    <property type="project" value="TreeGrafter"/>
</dbReference>
<reference evidence="9" key="1">
    <citation type="submission" date="2022-03" db="EMBL/GenBank/DDBJ databases">
        <authorList>
            <person name="Martin C."/>
        </authorList>
    </citation>
    <scope>NUCLEOTIDE SEQUENCE</scope>
</reference>
<dbReference type="InterPro" id="IPR017972">
    <property type="entry name" value="Cyt_P450_CS"/>
</dbReference>
<comment type="similarity">
    <text evidence="2">Belongs to the cytochrome P450 family.</text>
</comment>
<evidence type="ECO:0000256" key="2">
    <source>
        <dbReference type="ARBA" id="ARBA00010617"/>
    </source>
</evidence>
<dbReference type="GO" id="GO:0008395">
    <property type="term" value="F:steroid hydroxylase activity"/>
    <property type="evidence" value="ECO:0007669"/>
    <property type="project" value="TreeGrafter"/>
</dbReference>
<dbReference type="PANTHER" id="PTHR24300">
    <property type="entry name" value="CYTOCHROME P450 508A4-RELATED"/>
    <property type="match status" value="1"/>
</dbReference>
<dbReference type="SUPFAM" id="SSF48264">
    <property type="entry name" value="Cytochrome P450"/>
    <property type="match status" value="1"/>
</dbReference>
<evidence type="ECO:0000256" key="3">
    <source>
        <dbReference type="ARBA" id="ARBA00022723"/>
    </source>
</evidence>
<evidence type="ECO:0000256" key="7">
    <source>
        <dbReference type="PIRSR" id="PIRSR602401-1"/>
    </source>
</evidence>
<evidence type="ECO:0000256" key="6">
    <source>
        <dbReference type="ARBA" id="ARBA00023033"/>
    </source>
</evidence>
<dbReference type="GO" id="GO:0016712">
    <property type="term" value="F:oxidoreductase activity, acting on paired donors, with incorporation or reduction of molecular oxygen, reduced flavin or flavoprotein as one donor, and incorporation of one atom of oxygen"/>
    <property type="evidence" value="ECO:0007669"/>
    <property type="project" value="TreeGrafter"/>
</dbReference>
<dbReference type="OrthoDB" id="6486579at2759"/>
<gene>
    <name evidence="9" type="ORF">OFUS_LOCUS5829</name>
</gene>
<evidence type="ECO:0000256" key="5">
    <source>
        <dbReference type="ARBA" id="ARBA00023004"/>
    </source>
</evidence>
<dbReference type="Gene3D" id="3.40.50.300">
    <property type="entry name" value="P-loop containing nucleotide triphosphate hydrolases"/>
    <property type="match status" value="1"/>
</dbReference>
<feature type="binding site" description="axial binding residue" evidence="7">
    <location>
        <position position="739"/>
    </location>
    <ligand>
        <name>heme</name>
        <dbReference type="ChEBI" id="CHEBI:30413"/>
    </ligand>
    <ligandPart>
        <name>Fe</name>
        <dbReference type="ChEBI" id="CHEBI:18248"/>
    </ligandPart>
</feature>
<feature type="domain" description="Sulfotransferase" evidence="8">
    <location>
        <begin position="51"/>
        <end position="265"/>
    </location>
</feature>
<sequence>MSKRDVEHCKSIQERFKFKIKGEYFYDGVLFDEVSITKGTLPAIRALEMRDGDILIDTYPKSGTTWMIQIVSLILAKGDIDKANEKPIHSRIPFIEIFGEYKQVDDIPIGTQRCMKSHLPLRMLPKQTTEKKVKVIYVARNPKDTIVSYYHFYRICNDYKFEGTWDEFLDMFIAGYVEWGDWFDHVTPFWSGKQDDTFPELFFVTYEAMLNNPFEAIKDVAAFLNVELDDKTINKIAIESSFKRMKADPSLNMKNEEWFDFSKGLVAPLSRMIPVFDPILPEKLARGTRTCLQWKTMTSLPVDSLTNWLTGLMIATLLILITIKYLDSKRWKLPPGPFAWPIIGNASVLMATPDDNTGAKRVWDLTKKYTSDIISMRVGPRPAVVLHKIKDVREAYSKEAFHYRPKAAELSFKGILGNNGQRWREQRRFALHTLRDFGLGKNRMEAVIQSELDYFIAEISCHNSNPFDTIDLVSNATANVISYLVFGHRFEYTDETFLEMTRMVSQLFLYAREVSIQQYIPFSKYLPLNGKSKLDQALDRLFNGIYRPEVDQHLRDYDPNKIEDYISAFIKEMKEHAGTTEQHWFTEDQLLYNIGDLFQAGTDTTAGAIRWTLLCMVKYQEVQKRVRAEIRDNIGFERPPSMADKLHLPYTEATILEVQRMYGVVTPLLLIHTTTEVTQLKGYTLPPGTLVGANLYAIHNDPEHWGDPEVFRPERFLGDDGKVKRDDHFSVFSVGKRQCLGESLAKMELFIFFVGLMQKFEVKLPEGASEPVMRPQLNHSTQSPIPYSVRFVSSV</sequence>
<dbReference type="InterPro" id="IPR050182">
    <property type="entry name" value="Cytochrome_P450_fam2"/>
</dbReference>
<keyword evidence="5 7" id="KW-0408">Iron</keyword>
<protein>
    <recommendedName>
        <fullName evidence="8">Sulfotransferase domain-containing protein</fullName>
    </recommendedName>
</protein>
<keyword evidence="4" id="KW-0560">Oxidoreductase</keyword>
<dbReference type="GO" id="GO:0008146">
    <property type="term" value="F:sulfotransferase activity"/>
    <property type="evidence" value="ECO:0007669"/>
    <property type="project" value="InterPro"/>
</dbReference>
<dbReference type="FunFam" id="1.10.630.10:FF:000036">
    <property type="entry name" value="CYtochrome P450 family"/>
    <property type="match status" value="1"/>
</dbReference>
<evidence type="ECO:0000256" key="1">
    <source>
        <dbReference type="ARBA" id="ARBA00001971"/>
    </source>
</evidence>